<accession>A0A182J2J0</accession>
<dbReference type="VEuPathDB" id="VectorBase:AATE010142"/>
<dbReference type="AlphaFoldDB" id="A0A182J2J0"/>
<name>A0A182J2J0_ANOAO</name>
<dbReference type="EnsemblMetazoa" id="AATE010142-RA">
    <property type="protein sequence ID" value="AATE010142-PA.1"/>
    <property type="gene ID" value="AATE010142"/>
</dbReference>
<protein>
    <submittedName>
        <fullName evidence="1">Uncharacterized protein</fullName>
    </submittedName>
</protein>
<evidence type="ECO:0000313" key="1">
    <source>
        <dbReference type="EnsemblMetazoa" id="AATE010142-PA.1"/>
    </source>
</evidence>
<proteinExistence type="predicted"/>
<organism evidence="1">
    <name type="scientific">Anopheles atroparvus</name>
    <name type="common">European mosquito</name>
    <dbReference type="NCBI Taxonomy" id="41427"/>
    <lineage>
        <taxon>Eukaryota</taxon>
        <taxon>Metazoa</taxon>
        <taxon>Ecdysozoa</taxon>
        <taxon>Arthropoda</taxon>
        <taxon>Hexapoda</taxon>
        <taxon>Insecta</taxon>
        <taxon>Pterygota</taxon>
        <taxon>Neoptera</taxon>
        <taxon>Endopterygota</taxon>
        <taxon>Diptera</taxon>
        <taxon>Nematocera</taxon>
        <taxon>Culicoidea</taxon>
        <taxon>Culicidae</taxon>
        <taxon>Anophelinae</taxon>
        <taxon>Anopheles</taxon>
    </lineage>
</organism>
<reference evidence="1" key="1">
    <citation type="submission" date="2022-08" db="UniProtKB">
        <authorList>
            <consortium name="EnsemblMetazoa"/>
        </authorList>
    </citation>
    <scope>IDENTIFICATION</scope>
    <source>
        <strain evidence="1">EBRO</strain>
    </source>
</reference>
<sequence length="105" mass="11485">MRQGELGQTEHRPEVCGDDVVELGQIGHLDAAVHTLARVVHQYVDPAKLGDGQLDQPLVVIGLRHVRHDGEWIDFPECGTGCSYLGQLGFVTRRQDTASAEVGQQ</sequence>